<dbReference type="SUPFAM" id="SSF53448">
    <property type="entry name" value="Nucleotide-diphospho-sugar transferases"/>
    <property type="match status" value="1"/>
</dbReference>
<evidence type="ECO:0000313" key="1">
    <source>
        <dbReference type="EMBL" id="SDF05599.1"/>
    </source>
</evidence>
<evidence type="ECO:0000313" key="2">
    <source>
        <dbReference type="Proteomes" id="UP000182284"/>
    </source>
</evidence>
<dbReference type="EMBL" id="FNBL01000002">
    <property type="protein sequence ID" value="SDF05599.1"/>
    <property type="molecule type" value="Genomic_DNA"/>
</dbReference>
<protein>
    <recommendedName>
        <fullName evidence="3">Glycosyltransferase</fullName>
    </recommendedName>
</protein>
<dbReference type="OrthoDB" id="5465469at2"/>
<dbReference type="RefSeq" id="WP_074641763.1">
    <property type="nucleotide sequence ID" value="NZ_FNBL01000002.1"/>
</dbReference>
<accession>A0A1G7HZM6</accession>
<evidence type="ECO:0008006" key="3">
    <source>
        <dbReference type="Google" id="ProtNLM"/>
    </source>
</evidence>
<name>A0A1G7HZM6_9RHOB</name>
<dbReference type="InterPro" id="IPR029044">
    <property type="entry name" value="Nucleotide-diphossugar_trans"/>
</dbReference>
<dbReference type="Proteomes" id="UP000182284">
    <property type="component" value="Unassembled WGS sequence"/>
</dbReference>
<proteinExistence type="predicted"/>
<gene>
    <name evidence="1" type="ORF">SAMN04488117_102129</name>
</gene>
<dbReference type="AlphaFoldDB" id="A0A1G7HZM6"/>
<organism evidence="1 2">
    <name type="scientific">Celeribacter baekdonensis</name>
    <dbReference type="NCBI Taxonomy" id="875171"/>
    <lineage>
        <taxon>Bacteria</taxon>
        <taxon>Pseudomonadati</taxon>
        <taxon>Pseudomonadota</taxon>
        <taxon>Alphaproteobacteria</taxon>
        <taxon>Rhodobacterales</taxon>
        <taxon>Roseobacteraceae</taxon>
        <taxon>Celeribacter</taxon>
    </lineage>
</organism>
<sequence>MLILTSSSIPPRFKYLPKFYAHLAKQRTRPDKVELWVARNYRRFPGDMPQLPELPDWVEVNWVEDDLGPATKVLPAARKWRGQDVDIVYCDDDRLYDLNWLARFADSKSKFPGMALTESGLTLEQIGLDREVPLPGPEAISTSRAENRMYRWKRRATLGLHRPARSRYSTAGYIDIAEGFAGVMVRPDWFKDEDFNIPPILWTVDDVWLSGCLLRRGIHIHSTDGAMRPVSYKPSHHSSPLAKHVENGAGRMEANRACVQYFRDTYGVWL</sequence>
<reference evidence="1 2" key="1">
    <citation type="submission" date="2016-10" db="EMBL/GenBank/DDBJ databases">
        <authorList>
            <person name="de Groot N.N."/>
        </authorList>
    </citation>
    <scope>NUCLEOTIDE SEQUENCE [LARGE SCALE GENOMIC DNA]</scope>
    <source>
        <strain evidence="1 2">DSM 27375</strain>
    </source>
</reference>